<dbReference type="Pfam" id="PF04055">
    <property type="entry name" value="Radical_SAM"/>
    <property type="match status" value="1"/>
</dbReference>
<dbReference type="GO" id="GO:0046872">
    <property type="term" value="F:metal ion binding"/>
    <property type="evidence" value="ECO:0007669"/>
    <property type="project" value="UniProtKB-KW"/>
</dbReference>
<comment type="cofactor">
    <cofactor evidence="1">
        <name>[4Fe-4S] cluster</name>
        <dbReference type="ChEBI" id="CHEBI:49883"/>
    </cofactor>
</comment>
<dbReference type="InterPro" id="IPR023885">
    <property type="entry name" value="4Fe4S-binding_SPASM_dom"/>
</dbReference>
<evidence type="ECO:0000256" key="5">
    <source>
        <dbReference type="ARBA" id="ARBA00023014"/>
    </source>
</evidence>
<dbReference type="SUPFAM" id="SSF102114">
    <property type="entry name" value="Radical SAM enzymes"/>
    <property type="match status" value="1"/>
</dbReference>
<dbReference type="eggNOG" id="COG0641">
    <property type="taxonomic scope" value="Bacteria"/>
</dbReference>
<name>S7TCP0_9BACT</name>
<organism evidence="7 8">
    <name type="scientific">Alkalidesulfovibrio alkalitolerans DSM 16529</name>
    <dbReference type="NCBI Taxonomy" id="1121439"/>
    <lineage>
        <taxon>Bacteria</taxon>
        <taxon>Pseudomonadati</taxon>
        <taxon>Thermodesulfobacteriota</taxon>
        <taxon>Desulfovibrionia</taxon>
        <taxon>Desulfovibrionales</taxon>
        <taxon>Desulfovibrionaceae</taxon>
        <taxon>Alkalidesulfovibrio</taxon>
    </lineage>
</organism>
<sequence length="450" mass="49133">MKISSFNRLVDLDDGQKLLVNSLSGALDIVSPALADILRSGNGGVSPDIPQDIRNYLLERRYLLPDGIDEPRATREVYERLGASAMASSALQAVLILGFGCNLRCVYCWQRKQMEGTPASDAVMSARQADLALAALDETGERLGVGGGPATVQLFGGEPLLPRNTALVRHILERCREAGLRTQVTTNGAHLADFLEMFDELGMDEVQVTVDGPAEIHEARRVGSDFAGLMAAMDALLANRHTCVKLRVNVDRSNLTALPRLAEEIIDRQWYANRRFQPYLAPLRDACGVSDGLLRRRAELLSSLLGLTDRMPRLEIFDLIGWDGFLPARSLAHSGRLPMPKTSICDAARNQVVFTPEGLVHLCAEVAHDPDASVGRYDPRLAFDETALSAWRGRTPLDLDECATCALRPQCGGGCMLFDRAKADKSAFCDAVAHCFDIGFRHLHGKGELA</sequence>
<dbReference type="InterPro" id="IPR013785">
    <property type="entry name" value="Aldolase_TIM"/>
</dbReference>
<dbReference type="CDD" id="cd01335">
    <property type="entry name" value="Radical_SAM"/>
    <property type="match status" value="1"/>
</dbReference>
<dbReference type="STRING" id="1121439.dsat_2843"/>
<dbReference type="PANTHER" id="PTHR11228:SF7">
    <property type="entry name" value="PQQA PEPTIDE CYCLASE"/>
    <property type="match status" value="1"/>
</dbReference>
<accession>S7TCP0</accession>
<dbReference type="GO" id="GO:0051536">
    <property type="term" value="F:iron-sulfur cluster binding"/>
    <property type="evidence" value="ECO:0007669"/>
    <property type="project" value="UniProtKB-KW"/>
</dbReference>
<keyword evidence="4" id="KW-0408">Iron</keyword>
<dbReference type="OrthoDB" id="9763993at2"/>
<dbReference type="PANTHER" id="PTHR11228">
    <property type="entry name" value="RADICAL SAM DOMAIN PROTEIN"/>
    <property type="match status" value="1"/>
</dbReference>
<dbReference type="PATRIC" id="fig|1121439.3.peg.1359"/>
<keyword evidence="5" id="KW-0411">Iron-sulfur</keyword>
<dbReference type="PROSITE" id="PS51918">
    <property type="entry name" value="RADICAL_SAM"/>
    <property type="match status" value="1"/>
</dbReference>
<dbReference type="RefSeq" id="WP_020886808.1">
    <property type="nucleotide sequence ID" value="NZ_ATHI01000013.1"/>
</dbReference>
<dbReference type="Gene3D" id="3.20.20.70">
    <property type="entry name" value="Aldolase class I"/>
    <property type="match status" value="1"/>
</dbReference>
<keyword evidence="2" id="KW-0949">S-adenosyl-L-methionine</keyword>
<evidence type="ECO:0000259" key="6">
    <source>
        <dbReference type="PROSITE" id="PS51918"/>
    </source>
</evidence>
<evidence type="ECO:0000256" key="2">
    <source>
        <dbReference type="ARBA" id="ARBA00022691"/>
    </source>
</evidence>
<dbReference type="InterPro" id="IPR007197">
    <property type="entry name" value="rSAM"/>
</dbReference>
<evidence type="ECO:0000256" key="3">
    <source>
        <dbReference type="ARBA" id="ARBA00022723"/>
    </source>
</evidence>
<dbReference type="AlphaFoldDB" id="S7TCP0"/>
<dbReference type="InterPro" id="IPR050377">
    <property type="entry name" value="Radical_SAM_PqqE_MftC-like"/>
</dbReference>
<keyword evidence="3" id="KW-0479">Metal-binding</keyword>
<dbReference type="NCBIfam" id="TIGR04085">
    <property type="entry name" value="rSAM_more_4Fe4S"/>
    <property type="match status" value="1"/>
</dbReference>
<reference evidence="7 8" key="1">
    <citation type="journal article" date="2013" name="Genome Announc.">
        <title>Draft genome sequences for three mercury-methylating, sulfate-reducing bacteria.</title>
        <authorList>
            <person name="Brown S.D."/>
            <person name="Hurt R.A.Jr."/>
            <person name="Gilmour C.C."/>
            <person name="Elias D.A."/>
        </authorList>
    </citation>
    <scope>NUCLEOTIDE SEQUENCE [LARGE SCALE GENOMIC DNA]</scope>
    <source>
        <strain evidence="7 8">DSM 16529</strain>
    </source>
</reference>
<evidence type="ECO:0000313" key="7">
    <source>
        <dbReference type="EMBL" id="EPR34285.1"/>
    </source>
</evidence>
<dbReference type="GO" id="GO:0003824">
    <property type="term" value="F:catalytic activity"/>
    <property type="evidence" value="ECO:0007669"/>
    <property type="project" value="InterPro"/>
</dbReference>
<dbReference type="SFLD" id="SFLDG01067">
    <property type="entry name" value="SPASM/twitch_domain_containing"/>
    <property type="match status" value="1"/>
</dbReference>
<evidence type="ECO:0000256" key="4">
    <source>
        <dbReference type="ARBA" id="ARBA00023004"/>
    </source>
</evidence>
<comment type="caution">
    <text evidence="7">The sequence shown here is derived from an EMBL/GenBank/DDBJ whole genome shotgun (WGS) entry which is preliminary data.</text>
</comment>
<gene>
    <name evidence="7" type="ORF">dsat_2843</name>
</gene>
<evidence type="ECO:0000313" key="8">
    <source>
        <dbReference type="Proteomes" id="UP000014975"/>
    </source>
</evidence>
<dbReference type="InterPro" id="IPR058240">
    <property type="entry name" value="rSAM_sf"/>
</dbReference>
<keyword evidence="8" id="KW-1185">Reference proteome</keyword>
<feature type="domain" description="Radical SAM core" evidence="6">
    <location>
        <begin position="87"/>
        <end position="313"/>
    </location>
</feature>
<dbReference type="Proteomes" id="UP000014975">
    <property type="component" value="Unassembled WGS sequence"/>
</dbReference>
<evidence type="ECO:0000256" key="1">
    <source>
        <dbReference type="ARBA" id="ARBA00001966"/>
    </source>
</evidence>
<dbReference type="EMBL" id="ATHI01000013">
    <property type="protein sequence ID" value="EPR34285.1"/>
    <property type="molecule type" value="Genomic_DNA"/>
</dbReference>
<protein>
    <submittedName>
        <fullName evidence="7">4Fe4S-binding SPASM domain containing protein</fullName>
    </submittedName>
</protein>
<dbReference type="UniPathway" id="UPA00782"/>
<proteinExistence type="predicted"/>
<dbReference type="SFLD" id="SFLDS00029">
    <property type="entry name" value="Radical_SAM"/>
    <property type="match status" value="1"/>
</dbReference>